<keyword evidence="2" id="KW-1185">Reference proteome</keyword>
<accession>A0A4Y2CVW0</accession>
<evidence type="ECO:0000313" key="2">
    <source>
        <dbReference type="Proteomes" id="UP000499080"/>
    </source>
</evidence>
<dbReference type="EMBL" id="BGPR01000249">
    <property type="protein sequence ID" value="GBM07977.1"/>
    <property type="molecule type" value="Genomic_DNA"/>
</dbReference>
<sequence length="82" mass="8594">MTTSAIASSIEAGVLVVNNLATARPLPEEVRTITGGGTFSPTTTIRPGEANCCLLIWQQLISVLAVPPGGVHFKSLKFKIVC</sequence>
<gene>
    <name evidence="1" type="ORF">AVEN_232409_1</name>
</gene>
<reference evidence="1 2" key="1">
    <citation type="journal article" date="2019" name="Sci. Rep.">
        <title>Orb-weaving spider Araneus ventricosus genome elucidates the spidroin gene catalogue.</title>
        <authorList>
            <person name="Kono N."/>
            <person name="Nakamura H."/>
            <person name="Ohtoshi R."/>
            <person name="Moran D.A.P."/>
            <person name="Shinohara A."/>
            <person name="Yoshida Y."/>
            <person name="Fujiwara M."/>
            <person name="Mori M."/>
            <person name="Tomita M."/>
            <person name="Arakawa K."/>
        </authorList>
    </citation>
    <scope>NUCLEOTIDE SEQUENCE [LARGE SCALE GENOMIC DNA]</scope>
</reference>
<name>A0A4Y2CVW0_ARAVE</name>
<comment type="caution">
    <text evidence="1">The sequence shown here is derived from an EMBL/GenBank/DDBJ whole genome shotgun (WGS) entry which is preliminary data.</text>
</comment>
<organism evidence="1 2">
    <name type="scientific">Araneus ventricosus</name>
    <name type="common">Orbweaver spider</name>
    <name type="synonym">Epeira ventricosa</name>
    <dbReference type="NCBI Taxonomy" id="182803"/>
    <lineage>
        <taxon>Eukaryota</taxon>
        <taxon>Metazoa</taxon>
        <taxon>Ecdysozoa</taxon>
        <taxon>Arthropoda</taxon>
        <taxon>Chelicerata</taxon>
        <taxon>Arachnida</taxon>
        <taxon>Araneae</taxon>
        <taxon>Araneomorphae</taxon>
        <taxon>Entelegynae</taxon>
        <taxon>Araneoidea</taxon>
        <taxon>Araneidae</taxon>
        <taxon>Araneus</taxon>
    </lineage>
</organism>
<evidence type="ECO:0000313" key="1">
    <source>
        <dbReference type="EMBL" id="GBM07977.1"/>
    </source>
</evidence>
<proteinExistence type="predicted"/>
<dbReference type="Proteomes" id="UP000499080">
    <property type="component" value="Unassembled WGS sequence"/>
</dbReference>
<dbReference type="AlphaFoldDB" id="A0A4Y2CVW0"/>
<protein>
    <submittedName>
        <fullName evidence="1">Uncharacterized protein</fullName>
    </submittedName>
</protein>